<reference evidence="8 9" key="1">
    <citation type="submission" date="2016-11" db="EMBL/GenBank/DDBJ databases">
        <authorList>
            <person name="Jaros S."/>
            <person name="Januszkiewicz K."/>
            <person name="Wedrychowicz H."/>
        </authorList>
    </citation>
    <scope>NUCLEOTIDE SEQUENCE [LARGE SCALE GENOMIC DNA]</scope>
    <source>
        <strain evidence="8 9">LMG 20594</strain>
    </source>
</reference>
<dbReference type="GO" id="GO:0008168">
    <property type="term" value="F:methyltransferase activity"/>
    <property type="evidence" value="ECO:0007669"/>
    <property type="project" value="UniProtKB-KW"/>
</dbReference>
<organism evidence="8 9">
    <name type="scientific">Paraburkholderia terricola</name>
    <dbReference type="NCBI Taxonomy" id="169427"/>
    <lineage>
        <taxon>Bacteria</taxon>
        <taxon>Pseudomonadati</taxon>
        <taxon>Pseudomonadota</taxon>
        <taxon>Betaproteobacteria</taxon>
        <taxon>Burkholderiales</taxon>
        <taxon>Burkholderiaceae</taxon>
        <taxon>Paraburkholderia</taxon>
    </lineage>
</organism>
<evidence type="ECO:0000256" key="4">
    <source>
        <dbReference type="ARBA" id="ARBA00022679"/>
    </source>
</evidence>
<dbReference type="STRING" id="169427.SAMN05192548_104542"/>
<dbReference type="InterPro" id="IPR003616">
    <property type="entry name" value="Post-SET_dom"/>
</dbReference>
<evidence type="ECO:0000313" key="8">
    <source>
        <dbReference type="EMBL" id="SHK92254.1"/>
    </source>
</evidence>
<dbReference type="Pfam" id="PF00856">
    <property type="entry name" value="SET"/>
    <property type="match status" value="1"/>
</dbReference>
<dbReference type="Gene3D" id="2.170.270.10">
    <property type="entry name" value="SET domain"/>
    <property type="match status" value="1"/>
</dbReference>
<evidence type="ECO:0008006" key="10">
    <source>
        <dbReference type="Google" id="ProtNLM"/>
    </source>
</evidence>
<dbReference type="PROSITE" id="PS50868">
    <property type="entry name" value="POST_SET"/>
    <property type="match status" value="1"/>
</dbReference>
<dbReference type="PROSITE" id="PS50280">
    <property type="entry name" value="SET"/>
    <property type="match status" value="1"/>
</dbReference>
<evidence type="ECO:0000256" key="3">
    <source>
        <dbReference type="ARBA" id="ARBA00022603"/>
    </source>
</evidence>
<accession>A0A1M6WF61</accession>
<proteinExistence type="predicted"/>
<name>A0A1M6WF61_9BURK</name>
<comment type="subcellular location">
    <subcellularLocation>
        <location evidence="1">Chromosome</location>
    </subcellularLocation>
</comment>
<dbReference type="GO" id="GO:0032259">
    <property type="term" value="P:methylation"/>
    <property type="evidence" value="ECO:0007669"/>
    <property type="project" value="UniProtKB-KW"/>
</dbReference>
<protein>
    <recommendedName>
        <fullName evidence="10">SET domain-containing protein</fullName>
    </recommendedName>
</protein>
<gene>
    <name evidence="8" type="ORF">SAMN05192548_104542</name>
</gene>
<dbReference type="SMART" id="SM00317">
    <property type="entry name" value="SET"/>
    <property type="match status" value="1"/>
</dbReference>
<evidence type="ECO:0000313" key="9">
    <source>
        <dbReference type="Proteomes" id="UP000184395"/>
    </source>
</evidence>
<feature type="domain" description="SET" evidence="6">
    <location>
        <begin position="22"/>
        <end position="134"/>
    </location>
</feature>
<dbReference type="EMBL" id="FRAB01000045">
    <property type="protein sequence ID" value="SHK92254.1"/>
    <property type="molecule type" value="Genomic_DNA"/>
</dbReference>
<dbReference type="InterPro" id="IPR001214">
    <property type="entry name" value="SET_dom"/>
</dbReference>
<evidence type="ECO:0000256" key="2">
    <source>
        <dbReference type="ARBA" id="ARBA00022454"/>
    </source>
</evidence>
<evidence type="ECO:0000256" key="1">
    <source>
        <dbReference type="ARBA" id="ARBA00004286"/>
    </source>
</evidence>
<dbReference type="Proteomes" id="UP000184395">
    <property type="component" value="Unassembled WGS sequence"/>
</dbReference>
<dbReference type="SUPFAM" id="SSF82199">
    <property type="entry name" value="SET domain"/>
    <property type="match status" value="1"/>
</dbReference>
<dbReference type="PANTHER" id="PTHR22884">
    <property type="entry name" value="SET DOMAIN PROTEINS"/>
    <property type="match status" value="1"/>
</dbReference>
<evidence type="ECO:0000259" key="6">
    <source>
        <dbReference type="PROSITE" id="PS50280"/>
    </source>
</evidence>
<keyword evidence="3" id="KW-0489">Methyltransferase</keyword>
<dbReference type="AlphaFoldDB" id="A0A1M6WF61"/>
<keyword evidence="2" id="KW-0158">Chromosome</keyword>
<evidence type="ECO:0000256" key="5">
    <source>
        <dbReference type="ARBA" id="ARBA00022691"/>
    </source>
</evidence>
<dbReference type="InterPro" id="IPR050777">
    <property type="entry name" value="SET2_Histone-Lys_MeTrsfase"/>
</dbReference>
<keyword evidence="4" id="KW-0808">Transferase</keyword>
<evidence type="ECO:0000259" key="7">
    <source>
        <dbReference type="PROSITE" id="PS50868"/>
    </source>
</evidence>
<sequence>MPLMNALDTFPVKHANVLRPRSRITVRRSPVHGRGVFATCALVAGELICEYLGERISWDEALLRHPRDPAQPDHTFYFDVGNGTVIDGAIGGNSARWINHACRPNCEAADRDGRIFIRTVNPVPAGEELCIDYALFVEGRHTRLLRKRYACHCGAPDCRGTMLARRGKRSWKEHISAPARELVEDSVHADVATRAAIHIRTTITDTLIDA</sequence>
<feature type="domain" description="Post-SET" evidence="7">
    <location>
        <begin position="147"/>
        <end position="163"/>
    </location>
</feature>
<dbReference type="GO" id="GO:0005694">
    <property type="term" value="C:chromosome"/>
    <property type="evidence" value="ECO:0007669"/>
    <property type="project" value="UniProtKB-SubCell"/>
</dbReference>
<keyword evidence="5" id="KW-0949">S-adenosyl-L-methionine</keyword>
<dbReference type="InterPro" id="IPR046341">
    <property type="entry name" value="SET_dom_sf"/>
</dbReference>